<dbReference type="PANTHER" id="PTHR11845">
    <property type="entry name" value="5'-DEOXYNUCLEOTIDASE HDDC2"/>
    <property type="match status" value="1"/>
</dbReference>
<keyword evidence="2 4" id="KW-0378">Hydrolase</keyword>
<keyword evidence="5" id="KW-1185">Reference proteome</keyword>
<evidence type="ECO:0000256" key="1">
    <source>
        <dbReference type="ARBA" id="ARBA00022723"/>
    </source>
</evidence>
<dbReference type="GO" id="GO:0002953">
    <property type="term" value="F:5'-deoxynucleotidase activity"/>
    <property type="evidence" value="ECO:0007669"/>
    <property type="project" value="InterPro"/>
</dbReference>
<proteinExistence type="predicted"/>
<keyword evidence="1" id="KW-0479">Metal-binding</keyword>
<dbReference type="GO" id="GO:0005737">
    <property type="term" value="C:cytoplasm"/>
    <property type="evidence" value="ECO:0007669"/>
    <property type="project" value="TreeGrafter"/>
</dbReference>
<dbReference type="GO" id="GO:0046872">
    <property type="term" value="F:metal ion binding"/>
    <property type="evidence" value="ECO:0007669"/>
    <property type="project" value="UniProtKB-KW"/>
</dbReference>
<dbReference type="STRING" id="195913.SAMN04488004_102246"/>
<dbReference type="InterPro" id="IPR006674">
    <property type="entry name" value="HD_domain"/>
</dbReference>
<organism evidence="4 5">
    <name type="scientific">Loktanella salsilacus</name>
    <dbReference type="NCBI Taxonomy" id="195913"/>
    <lineage>
        <taxon>Bacteria</taxon>
        <taxon>Pseudomonadati</taxon>
        <taxon>Pseudomonadota</taxon>
        <taxon>Alphaproteobacteria</taxon>
        <taxon>Rhodobacterales</taxon>
        <taxon>Roseobacteraceae</taxon>
        <taxon>Loktanella</taxon>
    </lineage>
</organism>
<name>A0A1I4CLN9_9RHOB</name>
<evidence type="ECO:0000313" key="5">
    <source>
        <dbReference type="Proteomes" id="UP000199550"/>
    </source>
</evidence>
<dbReference type="PANTHER" id="PTHR11845:SF13">
    <property type="entry name" value="5'-DEOXYNUCLEOTIDASE HDDC2"/>
    <property type="match status" value="1"/>
</dbReference>
<evidence type="ECO:0000256" key="2">
    <source>
        <dbReference type="ARBA" id="ARBA00022801"/>
    </source>
</evidence>
<evidence type="ECO:0000313" key="4">
    <source>
        <dbReference type="EMBL" id="SFK82182.1"/>
    </source>
</evidence>
<evidence type="ECO:0000259" key="3">
    <source>
        <dbReference type="Pfam" id="PF13023"/>
    </source>
</evidence>
<dbReference type="AlphaFoldDB" id="A0A1I4CLN9"/>
<dbReference type="Proteomes" id="UP000199550">
    <property type="component" value="Unassembled WGS sequence"/>
</dbReference>
<reference evidence="4 5" key="1">
    <citation type="submission" date="2016-10" db="EMBL/GenBank/DDBJ databases">
        <authorList>
            <person name="de Groot N.N."/>
        </authorList>
    </citation>
    <scope>NUCLEOTIDE SEQUENCE [LARGE SCALE GENOMIC DNA]</scope>
    <source>
        <strain evidence="4 5">DSM 16199</strain>
    </source>
</reference>
<sequence length="386" mass="42453">MYLMPASHDRLTRQLAFLSEVDQLKSVVRANALMDGSRRENAAEHSWHLALWGLVFDAPAATINMALLHDIVEVDAGDHPIHIPQDHAAIAIKERAAADRLYAILPDDQNALFRAHWETFEDAATEAAQQARTLDMAQPLMQELLNISQTEVDRDIIRALLATGRPSALADDWPALYAYALGLLDRTNPRLDAETAARLRFLAEADRLKTELRATTLFDGSRRENSAEHSWHLALYALTLAEHAVRPVDVDRVIAMLLIHDLVEIDAGDLPIHTAASDQGAKEAEEHAAAIRLFGLLPQAQGAALHALWHEFEAAETDDAIFAKALDRVQPVMANLATGGGTWPTYNVTPAQLQTRVGVKVQRGAPAVWSALEAQIDAWFTADQNA</sequence>
<accession>A0A1I4CLN9</accession>
<dbReference type="SUPFAM" id="SSF109604">
    <property type="entry name" value="HD-domain/PDEase-like"/>
    <property type="match status" value="2"/>
</dbReference>
<dbReference type="Pfam" id="PF13023">
    <property type="entry name" value="HD_3"/>
    <property type="match status" value="2"/>
</dbReference>
<dbReference type="Gene3D" id="1.10.3210.10">
    <property type="entry name" value="Hypothetical protein af1432"/>
    <property type="match status" value="2"/>
</dbReference>
<protein>
    <submittedName>
        <fullName evidence="4">Putative hydrolases of HD superfamily</fullName>
    </submittedName>
</protein>
<feature type="domain" description="HD" evidence="3">
    <location>
        <begin position="21"/>
        <end position="167"/>
    </location>
</feature>
<dbReference type="EMBL" id="FOTF01000002">
    <property type="protein sequence ID" value="SFK82182.1"/>
    <property type="molecule type" value="Genomic_DNA"/>
</dbReference>
<dbReference type="InterPro" id="IPR039356">
    <property type="entry name" value="YfbR/HDDC2"/>
</dbReference>
<gene>
    <name evidence="4" type="ORF">SAMN04488004_102246</name>
</gene>
<feature type="domain" description="HD" evidence="3">
    <location>
        <begin position="205"/>
        <end position="369"/>
    </location>
</feature>